<accession>A0A093VEF8</accession>
<evidence type="ECO:0000256" key="1">
    <source>
        <dbReference type="SAM" id="MobiDB-lite"/>
    </source>
</evidence>
<proteinExistence type="predicted"/>
<feature type="region of interest" description="Disordered" evidence="1">
    <location>
        <begin position="1"/>
        <end position="85"/>
    </location>
</feature>
<dbReference type="EMBL" id="JPOX01000012">
    <property type="protein sequence ID" value="KFX48384.1"/>
    <property type="molecule type" value="Genomic_DNA"/>
</dbReference>
<reference key="1">
    <citation type="journal article" date="2014" name="PLoS Genet.">
        <title>Signature Gene Expression Reveals Novel Clues to the Molecular Mechanisms of Dimorphic Transition in Penicillium marneffei.</title>
        <authorList>
            <person name="Yang E."/>
            <person name="Wang G."/>
            <person name="Cai J."/>
            <person name="Woo P.C."/>
            <person name="Lau S.K."/>
            <person name="Yuen K.-Y."/>
            <person name="Chow W.-N."/>
            <person name="Lin X."/>
        </authorList>
    </citation>
    <scope>NUCLEOTIDE SEQUENCE [LARGE SCALE GENOMIC DNA]</scope>
    <source>
        <strain>PM1</strain>
    </source>
</reference>
<evidence type="ECO:0000259" key="3">
    <source>
        <dbReference type="PROSITE" id="PS51837"/>
    </source>
</evidence>
<keyword evidence="2" id="KW-0472">Membrane</keyword>
<organism evidence="4">
    <name type="scientific">Talaromyces marneffei PM1</name>
    <dbReference type="NCBI Taxonomy" id="1077442"/>
    <lineage>
        <taxon>Eukaryota</taxon>
        <taxon>Fungi</taxon>
        <taxon>Dikarya</taxon>
        <taxon>Ascomycota</taxon>
        <taxon>Pezizomycotina</taxon>
        <taxon>Eurotiomycetes</taxon>
        <taxon>Eurotiomycetidae</taxon>
        <taxon>Eurotiales</taxon>
        <taxon>Trichocomaceae</taxon>
        <taxon>Talaromyces</taxon>
        <taxon>Talaromyces sect. Talaromyces</taxon>
    </lineage>
</organism>
<gene>
    <name evidence="4" type="ORF">GQ26_0121050</name>
</gene>
<protein>
    <recommendedName>
        <fullName evidence="3">LITAF domain-containing protein</fullName>
    </recommendedName>
</protein>
<comment type="caution">
    <text evidence="4">The sequence shown here is derived from an EMBL/GenBank/DDBJ whole genome shotgun (WGS) entry which is preliminary data.</text>
</comment>
<dbReference type="AlphaFoldDB" id="A0A093VEF8"/>
<feature type="compositionally biased region" description="Low complexity" evidence="1">
    <location>
        <begin position="68"/>
        <end position="82"/>
    </location>
</feature>
<dbReference type="Pfam" id="PF10601">
    <property type="entry name" value="zf-LITAF-like"/>
    <property type="match status" value="1"/>
</dbReference>
<feature type="compositionally biased region" description="Polar residues" evidence="1">
    <location>
        <begin position="33"/>
        <end position="55"/>
    </location>
</feature>
<dbReference type="InterPro" id="IPR006629">
    <property type="entry name" value="LITAF"/>
</dbReference>
<name>A0A093VEF8_TALMA</name>
<keyword evidence="2" id="KW-0812">Transmembrane</keyword>
<feature type="domain" description="LITAF" evidence="3">
    <location>
        <begin position="90"/>
        <end position="173"/>
    </location>
</feature>
<dbReference type="EMBL" id="JPOX01000012">
    <property type="protein sequence ID" value="KFX48386.1"/>
    <property type="molecule type" value="Genomic_DNA"/>
</dbReference>
<evidence type="ECO:0000256" key="2">
    <source>
        <dbReference type="SAM" id="Phobius"/>
    </source>
</evidence>
<evidence type="ECO:0000313" key="4">
    <source>
        <dbReference type="EMBL" id="KFX48384.1"/>
    </source>
</evidence>
<reference evidence="4" key="2">
    <citation type="journal article" date="2014" name="PLoS Genet.">
        <title>Signature gene expression reveals novel clues to the molecular mechanisms of dimorphic transition in Penicillium marneffei.</title>
        <authorList>
            <person name="Yang E."/>
            <person name="Wang G."/>
            <person name="Cai J."/>
            <person name="Woo P.C."/>
            <person name="Lau S.K."/>
            <person name="Yuen K.-Y."/>
            <person name="Chow W.-N."/>
            <person name="Lin X."/>
        </authorList>
    </citation>
    <scope>NUCLEOTIDE SEQUENCE</scope>
    <source>
        <strain evidence="4">PM1</strain>
    </source>
</reference>
<keyword evidence="2" id="KW-1133">Transmembrane helix</keyword>
<feature type="transmembrane region" description="Helical" evidence="2">
    <location>
        <begin position="131"/>
        <end position="154"/>
    </location>
</feature>
<dbReference type="HOGENOM" id="CLU_963708_0_0_1"/>
<feature type="region of interest" description="Disordered" evidence="1">
    <location>
        <begin position="247"/>
        <end position="289"/>
    </location>
</feature>
<sequence length="289" mass="31896">MEQSKDVPSTALETVREVVANTSHPQPIHEQSDNTNPISMPENHTTGMDVPTNSYVPAPPPYTEDKQAAPAPTTTTTTTNNPYPGYDPSQIRITVTPLQQLGDVPAQIDCPFCHTISLTNVTKTDSSQTTIAAVLCCLCCGIITVCLPSLLGWYQNVEHRCGNLRVNMQYVHSLQNTQLNMQQKGVQGAMTRHLKSSKISLFSPSATFVRSFLWGYNGYTSPGPSKLRSTRREKCIAIITHISPNDNIPNHNAIPHPQRELDVNVNNPVRPRDIPRTPGRGEQSCRKDC</sequence>
<dbReference type="PROSITE" id="PS51837">
    <property type="entry name" value="LITAF"/>
    <property type="match status" value="1"/>
</dbReference>